<evidence type="ECO:0000313" key="3">
    <source>
        <dbReference type="EMBL" id="RKH43013.1"/>
    </source>
</evidence>
<protein>
    <recommendedName>
        <fullName evidence="5">DUF4386 family protein</fullName>
    </recommendedName>
</protein>
<feature type="chain" id="PRO_5017284849" description="DUF4386 family protein" evidence="2">
    <location>
        <begin position="25"/>
        <end position="210"/>
    </location>
</feature>
<evidence type="ECO:0000256" key="1">
    <source>
        <dbReference type="SAM" id="Phobius"/>
    </source>
</evidence>
<keyword evidence="2" id="KW-0732">Signal</keyword>
<dbReference type="EMBL" id="RAWG01000074">
    <property type="protein sequence ID" value="RKH43013.1"/>
    <property type="molecule type" value="Genomic_DNA"/>
</dbReference>
<feature type="transmembrane region" description="Helical" evidence="1">
    <location>
        <begin position="130"/>
        <end position="149"/>
    </location>
</feature>
<dbReference type="Proteomes" id="UP000273405">
    <property type="component" value="Unassembled WGS sequence"/>
</dbReference>
<feature type="transmembrane region" description="Helical" evidence="1">
    <location>
        <begin position="56"/>
        <end position="77"/>
    </location>
</feature>
<gene>
    <name evidence="3" type="ORF">D7X12_14320</name>
</gene>
<organism evidence="3 4">
    <name type="scientific">Corallococcus sicarius</name>
    <dbReference type="NCBI Taxonomy" id="2316726"/>
    <lineage>
        <taxon>Bacteria</taxon>
        <taxon>Pseudomonadati</taxon>
        <taxon>Myxococcota</taxon>
        <taxon>Myxococcia</taxon>
        <taxon>Myxococcales</taxon>
        <taxon>Cystobacterineae</taxon>
        <taxon>Myxococcaceae</taxon>
        <taxon>Corallococcus</taxon>
    </lineage>
</organism>
<dbReference type="InterPro" id="IPR054261">
    <property type="entry name" value="DUF6992"/>
</dbReference>
<feature type="transmembrane region" description="Helical" evidence="1">
    <location>
        <begin position="169"/>
        <end position="186"/>
    </location>
</feature>
<dbReference type="AlphaFoldDB" id="A0A3A8NG88"/>
<comment type="caution">
    <text evidence="3">The sequence shown here is derived from an EMBL/GenBank/DDBJ whole genome shotgun (WGS) entry which is preliminary data.</text>
</comment>
<dbReference type="RefSeq" id="WP_120625832.1">
    <property type="nucleotide sequence ID" value="NZ_RAWG01000074.1"/>
</dbReference>
<accession>A0A3A8NG88</accession>
<evidence type="ECO:0008006" key="5">
    <source>
        <dbReference type="Google" id="ProtNLM"/>
    </source>
</evidence>
<keyword evidence="1" id="KW-1133">Transmembrane helix</keyword>
<feature type="signal peptide" evidence="2">
    <location>
        <begin position="1"/>
        <end position="24"/>
    </location>
</feature>
<dbReference type="OrthoDB" id="158047at2"/>
<sequence>MVSARLARSCFVLVLLFLAMPWVAQGQEAPAPAPPGDEKAWLVQHNAEAVRVNRTAMGILFGWAVLNIGTGVAGHFASEGETRAFFQANAAWNLVNLTIAAIGYHGQATAEPGAWDLARSLSEGQRMEKLLLFNAGLDVGYIAFGGLLWERGARKDSARLKGWGKSLLVQGGFLLLFDGVLTFLNARLNGELTARLVPAPNGIGLMLTWP</sequence>
<keyword evidence="4" id="KW-1185">Reference proteome</keyword>
<keyword evidence="1" id="KW-0472">Membrane</keyword>
<name>A0A3A8NG88_9BACT</name>
<reference evidence="4" key="1">
    <citation type="submission" date="2018-09" db="EMBL/GenBank/DDBJ databases">
        <authorList>
            <person name="Livingstone P.G."/>
            <person name="Whitworth D.E."/>
        </authorList>
    </citation>
    <scope>NUCLEOTIDE SEQUENCE [LARGE SCALE GENOMIC DNA]</scope>
    <source>
        <strain evidence="4">CA040B</strain>
    </source>
</reference>
<dbReference type="Pfam" id="PF22503">
    <property type="entry name" value="DUF6992"/>
    <property type="match status" value="1"/>
</dbReference>
<evidence type="ECO:0000256" key="2">
    <source>
        <dbReference type="SAM" id="SignalP"/>
    </source>
</evidence>
<evidence type="ECO:0000313" key="4">
    <source>
        <dbReference type="Proteomes" id="UP000273405"/>
    </source>
</evidence>
<keyword evidence="1" id="KW-0812">Transmembrane</keyword>
<proteinExistence type="predicted"/>